<evidence type="ECO:0000256" key="5">
    <source>
        <dbReference type="ARBA" id="ARBA00022772"/>
    </source>
</evidence>
<dbReference type="GO" id="GO:0005507">
    <property type="term" value="F:copper ion binding"/>
    <property type="evidence" value="ECO:0007669"/>
    <property type="project" value="InterPro"/>
</dbReference>
<evidence type="ECO:0000313" key="14">
    <source>
        <dbReference type="EMBL" id="RPA84743.1"/>
    </source>
</evidence>
<comment type="cofactor">
    <cofactor evidence="1">
        <name>Cu cation</name>
        <dbReference type="ChEBI" id="CHEBI:23378"/>
    </cofactor>
</comment>
<keyword evidence="4 11" id="KW-0479">Metal-binding</keyword>
<dbReference type="InterPro" id="IPR049948">
    <property type="entry name" value="Cu_Am_ox_TPQ-bd"/>
</dbReference>
<evidence type="ECO:0000256" key="2">
    <source>
        <dbReference type="ARBA" id="ARBA00007983"/>
    </source>
</evidence>
<feature type="modified residue" description="2',4',5'-topaquinone" evidence="10">
    <location>
        <position position="406"/>
    </location>
</feature>
<evidence type="ECO:0000259" key="12">
    <source>
        <dbReference type="Pfam" id="PF01179"/>
    </source>
</evidence>
<comment type="PTM">
    <text evidence="10 11">Topaquinone (TPQ) is generated by copper-dependent autoxidation of a specific tyrosyl residue.</text>
</comment>
<evidence type="ECO:0000259" key="13">
    <source>
        <dbReference type="Pfam" id="PF02727"/>
    </source>
</evidence>
<keyword evidence="8" id="KW-1015">Disulfide bond</keyword>
<dbReference type="OrthoDB" id="5379943at2759"/>
<dbReference type="STRING" id="1160509.A0A3N4IF27"/>
<dbReference type="PANTHER" id="PTHR10638:SF91">
    <property type="entry name" value="AMINE OXIDASE"/>
    <property type="match status" value="1"/>
</dbReference>
<dbReference type="Proteomes" id="UP000275078">
    <property type="component" value="Unassembled WGS sequence"/>
</dbReference>
<evidence type="ECO:0000256" key="9">
    <source>
        <dbReference type="PIRSR" id="PIRSR600269-50"/>
    </source>
</evidence>
<organism evidence="14 15">
    <name type="scientific">Ascobolus immersus RN42</name>
    <dbReference type="NCBI Taxonomy" id="1160509"/>
    <lineage>
        <taxon>Eukaryota</taxon>
        <taxon>Fungi</taxon>
        <taxon>Dikarya</taxon>
        <taxon>Ascomycota</taxon>
        <taxon>Pezizomycotina</taxon>
        <taxon>Pezizomycetes</taxon>
        <taxon>Pezizales</taxon>
        <taxon>Ascobolaceae</taxon>
        <taxon>Ascobolus</taxon>
    </lineage>
</organism>
<dbReference type="PANTHER" id="PTHR10638">
    <property type="entry name" value="COPPER AMINE OXIDASE"/>
    <property type="match status" value="1"/>
</dbReference>
<dbReference type="InterPro" id="IPR000269">
    <property type="entry name" value="Cu_amine_oxidase"/>
</dbReference>
<keyword evidence="7 11" id="KW-0186">Copper</keyword>
<dbReference type="GO" id="GO:0009308">
    <property type="term" value="P:amine metabolic process"/>
    <property type="evidence" value="ECO:0007669"/>
    <property type="project" value="UniProtKB-UniRule"/>
</dbReference>
<dbReference type="InterPro" id="IPR015798">
    <property type="entry name" value="Cu_amine_oxidase_C"/>
</dbReference>
<dbReference type="AlphaFoldDB" id="A0A3N4IF27"/>
<gene>
    <name evidence="14" type="ORF">BJ508DRAFT_205746</name>
</gene>
<feature type="domain" description="Copper amine oxidase catalytic" evidence="12">
    <location>
        <begin position="249"/>
        <end position="649"/>
    </location>
</feature>
<evidence type="ECO:0000256" key="7">
    <source>
        <dbReference type="ARBA" id="ARBA00023008"/>
    </source>
</evidence>
<proteinExistence type="inferred from homology"/>
<dbReference type="EC" id="1.4.3.-" evidence="11"/>
<feature type="active site" description="Proton acceptor" evidence="9">
    <location>
        <position position="322"/>
    </location>
</feature>
<dbReference type="GO" id="GO:0008131">
    <property type="term" value="F:primary methylamine oxidase activity"/>
    <property type="evidence" value="ECO:0007669"/>
    <property type="project" value="InterPro"/>
</dbReference>
<feature type="domain" description="Copper amine oxidase N2-terminal" evidence="13">
    <location>
        <begin position="5"/>
        <end position="95"/>
    </location>
</feature>
<dbReference type="EMBL" id="ML119657">
    <property type="protein sequence ID" value="RPA84743.1"/>
    <property type="molecule type" value="Genomic_DNA"/>
</dbReference>
<dbReference type="SUPFAM" id="SSF49998">
    <property type="entry name" value="Amine oxidase catalytic domain"/>
    <property type="match status" value="1"/>
</dbReference>
<accession>A0A3N4IF27</accession>
<keyword evidence="5 9" id="KW-0801">TPQ</keyword>
<evidence type="ECO:0000256" key="11">
    <source>
        <dbReference type="RuleBase" id="RU000672"/>
    </source>
</evidence>
<evidence type="ECO:0000313" key="15">
    <source>
        <dbReference type="Proteomes" id="UP000275078"/>
    </source>
</evidence>
<dbReference type="InterPro" id="IPR036460">
    <property type="entry name" value="Cu_amine_oxidase_C_sf"/>
</dbReference>
<dbReference type="GO" id="GO:0048038">
    <property type="term" value="F:quinone binding"/>
    <property type="evidence" value="ECO:0007669"/>
    <property type="project" value="InterPro"/>
</dbReference>
<evidence type="ECO:0000256" key="10">
    <source>
        <dbReference type="PIRSR" id="PIRSR600269-51"/>
    </source>
</evidence>
<comment type="subunit">
    <text evidence="3">Homodimer.</text>
</comment>
<comment type="similarity">
    <text evidence="2 11">Belongs to the copper/topaquinone oxidase family.</text>
</comment>
<comment type="cofactor">
    <cofactor evidence="11">
        <name>Cu cation</name>
        <dbReference type="ChEBI" id="CHEBI:23378"/>
    </cofactor>
    <text evidence="11">Contains 1 topaquinone per subunit.</text>
</comment>
<dbReference type="Pfam" id="PF01179">
    <property type="entry name" value="Cu_amine_oxid"/>
    <property type="match status" value="1"/>
</dbReference>
<dbReference type="SUPFAM" id="SSF54416">
    <property type="entry name" value="Amine oxidase N-terminal region"/>
    <property type="match status" value="2"/>
</dbReference>
<name>A0A3N4IF27_ASCIM</name>
<evidence type="ECO:0000256" key="4">
    <source>
        <dbReference type="ARBA" id="ARBA00022723"/>
    </source>
</evidence>
<evidence type="ECO:0000256" key="8">
    <source>
        <dbReference type="ARBA" id="ARBA00023157"/>
    </source>
</evidence>
<protein>
    <recommendedName>
        <fullName evidence="11">Amine oxidase</fullName>
        <ecNumber evidence="11">1.4.3.-</ecNumber>
    </recommendedName>
</protein>
<evidence type="ECO:0000256" key="3">
    <source>
        <dbReference type="ARBA" id="ARBA00011738"/>
    </source>
</evidence>
<evidence type="ECO:0000256" key="6">
    <source>
        <dbReference type="ARBA" id="ARBA00023002"/>
    </source>
</evidence>
<dbReference type="FunFam" id="2.70.98.20:FF:000001">
    <property type="entry name" value="Amine oxidase"/>
    <property type="match status" value="1"/>
</dbReference>
<dbReference type="PROSITE" id="PS01164">
    <property type="entry name" value="COPPER_AMINE_OXID_1"/>
    <property type="match status" value="1"/>
</dbReference>
<feature type="active site" description="Schiff-base intermediate with substrate; via topaquinone" evidence="9">
    <location>
        <position position="406"/>
    </location>
</feature>
<reference evidence="14 15" key="1">
    <citation type="journal article" date="2018" name="Nat. Ecol. Evol.">
        <title>Pezizomycetes genomes reveal the molecular basis of ectomycorrhizal truffle lifestyle.</title>
        <authorList>
            <person name="Murat C."/>
            <person name="Payen T."/>
            <person name="Noel B."/>
            <person name="Kuo A."/>
            <person name="Morin E."/>
            <person name="Chen J."/>
            <person name="Kohler A."/>
            <person name="Krizsan K."/>
            <person name="Balestrini R."/>
            <person name="Da Silva C."/>
            <person name="Montanini B."/>
            <person name="Hainaut M."/>
            <person name="Levati E."/>
            <person name="Barry K.W."/>
            <person name="Belfiori B."/>
            <person name="Cichocki N."/>
            <person name="Clum A."/>
            <person name="Dockter R.B."/>
            <person name="Fauchery L."/>
            <person name="Guy J."/>
            <person name="Iotti M."/>
            <person name="Le Tacon F."/>
            <person name="Lindquist E.A."/>
            <person name="Lipzen A."/>
            <person name="Malagnac F."/>
            <person name="Mello A."/>
            <person name="Molinier V."/>
            <person name="Miyauchi S."/>
            <person name="Poulain J."/>
            <person name="Riccioni C."/>
            <person name="Rubini A."/>
            <person name="Sitrit Y."/>
            <person name="Splivallo R."/>
            <person name="Traeger S."/>
            <person name="Wang M."/>
            <person name="Zifcakova L."/>
            <person name="Wipf D."/>
            <person name="Zambonelli A."/>
            <person name="Paolocci F."/>
            <person name="Nowrousian M."/>
            <person name="Ottonello S."/>
            <person name="Baldrian P."/>
            <person name="Spatafora J.W."/>
            <person name="Henrissat B."/>
            <person name="Nagy L.G."/>
            <person name="Aury J.M."/>
            <person name="Wincker P."/>
            <person name="Grigoriev I.V."/>
            <person name="Bonfante P."/>
            <person name="Martin F.M."/>
        </authorList>
    </citation>
    <scope>NUCLEOTIDE SEQUENCE [LARGE SCALE GENOMIC DNA]</scope>
    <source>
        <strain evidence="14 15">RN42</strain>
    </source>
</reference>
<sequence length="714" mass="79026">MVQQHPLDQLTVNEVNIARAIVKSARHPHPIVVRNIVLEEPAKKQLLPYLDAENKGASLKELGKLKPPRLARCIYDVVIPGRETETFFYDSVVDLDQRVEIDKNIVKGFHAPLSAEEIEVFPSLVTSSSMFQDAVKDLNLPPNTTVVIDPWMYGGCSENEPRLMQGLIYARDPGSNNPDSNHYAFPLPIIPVVDMKTRQVVRIDKLATGGAEDGLKEGTGPKCALEHCKPSEYIPELVEGGLRNDLKPLNVIQPKGPSFVVIGSQIKWQKWSFRVGFNPREGATIHDVRFEGRSIFYRLSFSEMSVPYGDPRAPFHRKQAFDFGDGGAGRAANNLQLGCDCLGLIKYFDAVMTDTNGKGAVYPNVICLHEQDNGIGWKHTNYRTGRAVVTRNRQLVVQFIITLANYEYIFAYIFDQAGGLTLETRASGIVSTVPIDPGKTSPYGDVVSPGVLAQNHQHLFCVRIDPAIDGQNNTVIQEESHPIPWTPEENPYGHGYRTHQTPFEKSGFADAAPQFNRIFKIVNRNKTNPISGRPVAYKFTPSSSQLQLAHPGSLMARRSTYASHHVWVTKYRDGELYASGRWTNQSAREVGGVADMAARNDDVDNEDVVVWHSFGLTHNPRTEDFPVMPVEIHQVSFKPSDFFTRNPAIDVPSQKNLSSALYEDTTAPVNKLSPSSTFDVGCCKYPNSQTSNDLVVMLAAGANGTKPVSTGAGL</sequence>
<dbReference type="InterPro" id="IPR016182">
    <property type="entry name" value="Cu_amine_oxidase_N-reg"/>
</dbReference>
<dbReference type="Gene3D" id="2.70.98.20">
    <property type="entry name" value="Copper amine oxidase, catalytic domain"/>
    <property type="match status" value="1"/>
</dbReference>
<dbReference type="Pfam" id="PF02727">
    <property type="entry name" value="Cu_amine_oxidN2"/>
    <property type="match status" value="1"/>
</dbReference>
<evidence type="ECO:0000256" key="1">
    <source>
        <dbReference type="ARBA" id="ARBA00001935"/>
    </source>
</evidence>
<keyword evidence="6 11" id="KW-0560">Oxidoreductase</keyword>
<dbReference type="InterPro" id="IPR015800">
    <property type="entry name" value="Cu_amine_oxidase_N2"/>
</dbReference>
<keyword evidence="15" id="KW-1185">Reference proteome</keyword>
<dbReference type="Gene3D" id="3.10.450.40">
    <property type="match status" value="2"/>
</dbReference>